<evidence type="ECO:0000256" key="5">
    <source>
        <dbReference type="ARBA" id="ARBA00023239"/>
    </source>
</evidence>
<comment type="similarity">
    <text evidence="2 7">Belongs to the group II decarboxylase family.</text>
</comment>
<dbReference type="EMBL" id="JAUJYN010000001">
    <property type="protein sequence ID" value="KAK1279788.1"/>
    <property type="molecule type" value="Genomic_DNA"/>
</dbReference>
<keyword evidence="4 6" id="KW-0663">Pyridoxal phosphate</keyword>
<evidence type="ECO:0000256" key="3">
    <source>
        <dbReference type="ARBA" id="ARBA00022793"/>
    </source>
</evidence>
<dbReference type="PRINTS" id="PR00800">
    <property type="entry name" value="YHDCRBOXLASE"/>
</dbReference>
<reference evidence="8" key="1">
    <citation type="journal article" date="2023" name="Nat. Commun.">
        <title>Diploid and tetraploid genomes of Acorus and the evolution of monocots.</title>
        <authorList>
            <person name="Ma L."/>
            <person name="Liu K.W."/>
            <person name="Li Z."/>
            <person name="Hsiao Y.Y."/>
            <person name="Qi Y."/>
            <person name="Fu T."/>
            <person name="Tang G.D."/>
            <person name="Zhang D."/>
            <person name="Sun W.H."/>
            <person name="Liu D.K."/>
            <person name="Li Y."/>
            <person name="Chen G.Z."/>
            <person name="Liu X.D."/>
            <person name="Liao X.Y."/>
            <person name="Jiang Y.T."/>
            <person name="Yu X."/>
            <person name="Hao Y."/>
            <person name="Huang J."/>
            <person name="Zhao X.W."/>
            <person name="Ke S."/>
            <person name="Chen Y.Y."/>
            <person name="Wu W.L."/>
            <person name="Hsu J.L."/>
            <person name="Lin Y.F."/>
            <person name="Huang M.D."/>
            <person name="Li C.Y."/>
            <person name="Huang L."/>
            <person name="Wang Z.W."/>
            <person name="Zhao X."/>
            <person name="Zhong W.Y."/>
            <person name="Peng D.H."/>
            <person name="Ahmad S."/>
            <person name="Lan S."/>
            <person name="Zhang J.S."/>
            <person name="Tsai W.C."/>
            <person name="Van de Peer Y."/>
            <person name="Liu Z.J."/>
        </authorList>
    </citation>
    <scope>NUCLEOTIDE SEQUENCE</scope>
    <source>
        <strain evidence="8">SCP</strain>
    </source>
</reference>
<dbReference type="InterPro" id="IPR015421">
    <property type="entry name" value="PyrdxlP-dep_Trfase_major"/>
</dbReference>
<dbReference type="InterPro" id="IPR010977">
    <property type="entry name" value="Aromatic_deC"/>
</dbReference>
<comment type="caution">
    <text evidence="8">The sequence shown here is derived from an EMBL/GenBank/DDBJ whole genome shotgun (WGS) entry which is preliminary data.</text>
</comment>
<evidence type="ECO:0000256" key="2">
    <source>
        <dbReference type="ARBA" id="ARBA00009533"/>
    </source>
</evidence>
<dbReference type="PANTHER" id="PTHR11999:SF96">
    <property type="entry name" value="TYROSINE DECARBOXYLASE"/>
    <property type="match status" value="1"/>
</dbReference>
<keyword evidence="5 7" id="KW-0456">Lyase</keyword>
<dbReference type="GO" id="GO:0006520">
    <property type="term" value="P:amino acid metabolic process"/>
    <property type="evidence" value="ECO:0007669"/>
    <property type="project" value="InterPro"/>
</dbReference>
<dbReference type="GO" id="GO:0005737">
    <property type="term" value="C:cytoplasm"/>
    <property type="evidence" value="ECO:0007669"/>
    <property type="project" value="TreeGrafter"/>
</dbReference>
<accession>A0AAV9BUP8</accession>
<evidence type="ECO:0000256" key="7">
    <source>
        <dbReference type="RuleBase" id="RU000382"/>
    </source>
</evidence>
<dbReference type="GO" id="GO:0019752">
    <property type="term" value="P:carboxylic acid metabolic process"/>
    <property type="evidence" value="ECO:0007669"/>
    <property type="project" value="InterPro"/>
</dbReference>
<proteinExistence type="inferred from homology"/>
<comment type="cofactor">
    <cofactor evidence="1 6 7">
        <name>pyridoxal 5'-phosphate</name>
        <dbReference type="ChEBI" id="CHEBI:597326"/>
    </cofactor>
</comment>
<dbReference type="Proteomes" id="UP001179952">
    <property type="component" value="Unassembled WGS sequence"/>
</dbReference>
<keyword evidence="9" id="KW-1185">Reference proteome</keyword>
<evidence type="ECO:0000256" key="1">
    <source>
        <dbReference type="ARBA" id="ARBA00001933"/>
    </source>
</evidence>
<dbReference type="Gene3D" id="3.90.1150.10">
    <property type="entry name" value="Aspartate Aminotransferase, domain 1"/>
    <property type="match status" value="1"/>
</dbReference>
<protein>
    <submittedName>
        <fullName evidence="8">Tyrosine/DOPA decarboxylase 1</fullName>
    </submittedName>
</protein>
<organism evidence="8 9">
    <name type="scientific">Acorus gramineus</name>
    <name type="common">Dwarf sweet flag</name>
    <dbReference type="NCBI Taxonomy" id="55184"/>
    <lineage>
        <taxon>Eukaryota</taxon>
        <taxon>Viridiplantae</taxon>
        <taxon>Streptophyta</taxon>
        <taxon>Embryophyta</taxon>
        <taxon>Tracheophyta</taxon>
        <taxon>Spermatophyta</taxon>
        <taxon>Magnoliopsida</taxon>
        <taxon>Liliopsida</taxon>
        <taxon>Acoraceae</taxon>
        <taxon>Acorus</taxon>
    </lineage>
</organism>
<reference evidence="8" key="2">
    <citation type="submission" date="2023-06" db="EMBL/GenBank/DDBJ databases">
        <authorList>
            <person name="Ma L."/>
            <person name="Liu K.-W."/>
            <person name="Li Z."/>
            <person name="Hsiao Y.-Y."/>
            <person name="Qi Y."/>
            <person name="Fu T."/>
            <person name="Tang G."/>
            <person name="Zhang D."/>
            <person name="Sun W.-H."/>
            <person name="Liu D.-K."/>
            <person name="Li Y."/>
            <person name="Chen G.-Z."/>
            <person name="Liu X.-D."/>
            <person name="Liao X.-Y."/>
            <person name="Jiang Y.-T."/>
            <person name="Yu X."/>
            <person name="Hao Y."/>
            <person name="Huang J."/>
            <person name="Zhao X.-W."/>
            <person name="Ke S."/>
            <person name="Chen Y.-Y."/>
            <person name="Wu W.-L."/>
            <person name="Hsu J.-L."/>
            <person name="Lin Y.-F."/>
            <person name="Huang M.-D."/>
            <person name="Li C.-Y."/>
            <person name="Huang L."/>
            <person name="Wang Z.-W."/>
            <person name="Zhao X."/>
            <person name="Zhong W.-Y."/>
            <person name="Peng D.-H."/>
            <person name="Ahmad S."/>
            <person name="Lan S."/>
            <person name="Zhang J.-S."/>
            <person name="Tsai W.-C."/>
            <person name="Van De Peer Y."/>
            <person name="Liu Z.-J."/>
        </authorList>
    </citation>
    <scope>NUCLEOTIDE SEQUENCE</scope>
    <source>
        <strain evidence="8">SCP</strain>
        <tissue evidence="8">Leaves</tissue>
    </source>
</reference>
<dbReference type="PROSITE" id="PS00392">
    <property type="entry name" value="DDC_GAD_HDC_YDC"/>
    <property type="match status" value="1"/>
</dbReference>
<dbReference type="SUPFAM" id="SSF53383">
    <property type="entry name" value="PLP-dependent transferases"/>
    <property type="match status" value="1"/>
</dbReference>
<evidence type="ECO:0000313" key="9">
    <source>
        <dbReference type="Proteomes" id="UP001179952"/>
    </source>
</evidence>
<dbReference type="GO" id="GO:0016831">
    <property type="term" value="F:carboxy-lyase activity"/>
    <property type="evidence" value="ECO:0007669"/>
    <property type="project" value="UniProtKB-KW"/>
</dbReference>
<dbReference type="AlphaFoldDB" id="A0AAV9BUP8"/>
<gene>
    <name evidence="8" type="ORF">QJS04_geneDACA021238</name>
</gene>
<evidence type="ECO:0000256" key="6">
    <source>
        <dbReference type="PIRSR" id="PIRSR602129-50"/>
    </source>
</evidence>
<dbReference type="Pfam" id="PF00282">
    <property type="entry name" value="Pyridoxal_deC"/>
    <property type="match status" value="1"/>
</dbReference>
<evidence type="ECO:0000256" key="4">
    <source>
        <dbReference type="ARBA" id="ARBA00022898"/>
    </source>
</evidence>
<dbReference type="Gene3D" id="3.40.640.10">
    <property type="entry name" value="Type I PLP-dependent aspartate aminotransferase-like (Major domain)"/>
    <property type="match status" value="1"/>
</dbReference>
<feature type="modified residue" description="N6-(pyridoxal phosphate)lysine" evidence="6">
    <location>
        <position position="309"/>
    </location>
</feature>
<dbReference type="InterPro" id="IPR002129">
    <property type="entry name" value="PyrdxlP-dep_de-COase"/>
</dbReference>
<sequence length="490" mass="54295">MGGLPVSTFKPLDINALLEEIPVMTAFIADYYKDIETYPVRSQVEPGYLHRLLPDSAPRFPEPLTTILDDVRNDILPGLTHWQSPNFFAYFPGSASNPGILGEMLTAALNVVGFNWISSPAATELEMIVMDWMAKFLRLPREFTFSGGGGGVMLGTTCEAIVGTMAAARDAALARIGFEGITKLVIYASDQTHFAFQKASKLVGIPPANFRVIVTSTASEHALPPESVRAAIDEDLARGLVPLYICATVGTTAVGAVDPLAPLGDLAREYGIWLHVDAAYAGACAACVEYERYFEGLDRADSFSTNCHKWLLSNLDCCCLWVKNPGSLVSSLSTDAEILKNDVSEAKRVVDYKDWQISLSRRFRALKLWLVMRRFGADNLMSHIRSDVEMAEQFERMVEKDERFEVVAPRRFALVCFRLRPKKGGSCEMNRKLLGEVNASGRAFLTHAVVEEKYVLRMVVGATLTEERHVYGTWKVIQDMADGIVSEEYH</sequence>
<dbReference type="Gene3D" id="1.20.1340.10">
    <property type="entry name" value="dopa decarboxylase, N-terminal domain"/>
    <property type="match status" value="1"/>
</dbReference>
<dbReference type="InterPro" id="IPR015424">
    <property type="entry name" value="PyrdxlP-dep_Trfase"/>
</dbReference>
<dbReference type="PANTHER" id="PTHR11999">
    <property type="entry name" value="GROUP II PYRIDOXAL-5-PHOSPHATE DECARBOXYLASE"/>
    <property type="match status" value="1"/>
</dbReference>
<name>A0AAV9BUP8_ACOGR</name>
<dbReference type="GO" id="GO:0030170">
    <property type="term" value="F:pyridoxal phosphate binding"/>
    <property type="evidence" value="ECO:0007669"/>
    <property type="project" value="InterPro"/>
</dbReference>
<evidence type="ECO:0000313" key="8">
    <source>
        <dbReference type="EMBL" id="KAK1279788.1"/>
    </source>
</evidence>
<keyword evidence="3" id="KW-0210">Decarboxylase</keyword>
<dbReference type="InterPro" id="IPR015422">
    <property type="entry name" value="PyrdxlP-dep_Trfase_small"/>
</dbReference>
<dbReference type="InterPro" id="IPR021115">
    <property type="entry name" value="Pyridoxal-P_BS"/>
</dbReference>